<protein>
    <submittedName>
        <fullName evidence="1">Uncharacterized protein</fullName>
    </submittedName>
</protein>
<sequence length="102" mass="11474">DDGRYYLMLNVPATVTEMMELRHLDCTLHGETISGILLPEESVVTDGSGQAGVWIVRDDQLEYCPISISGRFENSYFTNDIEEHTLIVTVPAKAREGMKYYG</sequence>
<evidence type="ECO:0000313" key="1">
    <source>
        <dbReference type="EMBL" id="MDO4842846.1"/>
    </source>
</evidence>
<organism evidence="1 2">
    <name type="scientific">Phoenicibacter congonensis</name>
    <dbReference type="NCBI Taxonomy" id="1944646"/>
    <lineage>
        <taxon>Bacteria</taxon>
        <taxon>Bacillati</taxon>
        <taxon>Actinomycetota</taxon>
        <taxon>Coriobacteriia</taxon>
        <taxon>Eggerthellales</taxon>
        <taxon>Eggerthellaceae</taxon>
        <taxon>Phoenicibacter</taxon>
    </lineage>
</organism>
<dbReference type="Proteomes" id="UP001168575">
    <property type="component" value="Unassembled WGS sequence"/>
</dbReference>
<reference evidence="1" key="1">
    <citation type="submission" date="2023-07" db="EMBL/GenBank/DDBJ databases">
        <title>Between Cages and Wild: Unraveling the Impact of Captivity on Animal Microbiomes and Antimicrobial Resistance.</title>
        <authorList>
            <person name="Schmartz G.P."/>
            <person name="Rehner J."/>
            <person name="Schuff M.J."/>
            <person name="Becker S.L."/>
            <person name="Kravczyk M."/>
            <person name="Gurevich A."/>
            <person name="Francke R."/>
            <person name="Mueller R."/>
            <person name="Keller V."/>
            <person name="Keller A."/>
        </authorList>
    </citation>
    <scope>NUCLEOTIDE SEQUENCE</scope>
    <source>
        <strain evidence="1">S12M_St_49</strain>
    </source>
</reference>
<dbReference type="AlphaFoldDB" id="A0AA43UAR1"/>
<keyword evidence="2" id="KW-1185">Reference proteome</keyword>
<evidence type="ECO:0000313" key="2">
    <source>
        <dbReference type="Proteomes" id="UP001168575"/>
    </source>
</evidence>
<feature type="non-terminal residue" evidence="1">
    <location>
        <position position="1"/>
    </location>
</feature>
<comment type="caution">
    <text evidence="1">The sequence shown here is derived from an EMBL/GenBank/DDBJ whole genome shotgun (WGS) entry which is preliminary data.</text>
</comment>
<dbReference type="Gene3D" id="2.40.420.20">
    <property type="match status" value="1"/>
</dbReference>
<name>A0AA43UAR1_9ACTN</name>
<proteinExistence type="predicted"/>
<accession>A0AA43UAR1</accession>
<gene>
    <name evidence="1" type="ORF">Q3982_09245</name>
</gene>
<dbReference type="EMBL" id="JAUMVS010000338">
    <property type="protein sequence ID" value="MDO4842846.1"/>
    <property type="molecule type" value="Genomic_DNA"/>
</dbReference>